<protein>
    <recommendedName>
        <fullName evidence="1">Aminoglycoside phosphotransferase domain-containing protein</fullName>
    </recommendedName>
</protein>
<organism evidence="2 3">
    <name type="scientific">Hortaea werneckii</name>
    <name type="common">Black yeast</name>
    <name type="synonym">Cladosporium werneckii</name>
    <dbReference type="NCBI Taxonomy" id="91943"/>
    <lineage>
        <taxon>Eukaryota</taxon>
        <taxon>Fungi</taxon>
        <taxon>Dikarya</taxon>
        <taxon>Ascomycota</taxon>
        <taxon>Pezizomycotina</taxon>
        <taxon>Dothideomycetes</taxon>
        <taxon>Dothideomycetidae</taxon>
        <taxon>Mycosphaerellales</taxon>
        <taxon>Teratosphaeriaceae</taxon>
        <taxon>Hortaea</taxon>
    </lineage>
</organism>
<dbReference type="PANTHER" id="PTHR21310:SF37">
    <property type="entry name" value="AMINOGLYCOSIDE PHOSPHOTRANSFERASE DOMAIN-CONTAINING PROTEIN"/>
    <property type="match status" value="1"/>
</dbReference>
<name>A0A3M7DWA3_HORWE</name>
<comment type="caution">
    <text evidence="2">The sequence shown here is derived from an EMBL/GenBank/DDBJ whole genome shotgun (WGS) entry which is preliminary data.</text>
</comment>
<evidence type="ECO:0000313" key="3">
    <source>
        <dbReference type="Proteomes" id="UP000269276"/>
    </source>
</evidence>
<dbReference type="InterPro" id="IPR002575">
    <property type="entry name" value="Aminoglycoside_PTrfase"/>
</dbReference>
<sequence length="502" mass="57688">MTLSLSGGETFSLSAATKNERNILSRLQRSHATEQLRQDLWGERTRIEALVANHLRRMSPSACTVQPTNTWFKGQFNICVVVHVQLGDQTLSKMIFRCPMAHKVGEQYTPGSVDEKMRTEVATYAWIEANCPEIPIPCLRGFGFSRSLQFTRRANGTGYDSDPSDSKFERPYMLLDYVGDKGTMLSQTLKKFRDADPDRLQNLLRGISRIMISLASKAQSRIGSLRFSDDGSIELGNRPLFCANTILESEGAPKVVNRTYATEGHFIDDMLRFREESFRAQPNAVNDEEDCRLQMFHMVLLRRMKAHFADRHYQGPFVLQFTDFHASNIFVDDEWNIVSLIDLEFVCALPPSMLSAPYWLTVDAMDEISDRIDAFGRLHQLFISTLRRYQQRLRHEHNVDLALAVESAWETYAYWFYGCFTSINCMPCCVEDHLYKKFRFEPSPDEEMRYARILSSRWSSDPDAFVKQKLCDKAKYDDDLARHFDREQAAKGEKALALASAV</sequence>
<dbReference type="SUPFAM" id="SSF56112">
    <property type="entry name" value="Protein kinase-like (PK-like)"/>
    <property type="match status" value="1"/>
</dbReference>
<dbReference type="PANTHER" id="PTHR21310">
    <property type="entry name" value="AMINOGLYCOSIDE PHOSPHOTRANSFERASE-RELATED-RELATED"/>
    <property type="match status" value="1"/>
</dbReference>
<feature type="domain" description="Aminoglycoside phosphotransferase" evidence="1">
    <location>
        <begin position="218"/>
        <end position="351"/>
    </location>
</feature>
<dbReference type="AlphaFoldDB" id="A0A3M7DWA3"/>
<dbReference type="Pfam" id="PF01636">
    <property type="entry name" value="APH"/>
    <property type="match status" value="1"/>
</dbReference>
<dbReference type="InterPro" id="IPR051678">
    <property type="entry name" value="AGP_Transferase"/>
</dbReference>
<dbReference type="Proteomes" id="UP000269276">
    <property type="component" value="Unassembled WGS sequence"/>
</dbReference>
<dbReference type="InterPro" id="IPR011009">
    <property type="entry name" value="Kinase-like_dom_sf"/>
</dbReference>
<accession>A0A3M7DWA3</accession>
<gene>
    <name evidence="2" type="ORF">D0863_07300</name>
</gene>
<dbReference type="OrthoDB" id="3645574at2759"/>
<dbReference type="EMBL" id="QWIP01000244">
    <property type="protein sequence ID" value="RMY68176.1"/>
    <property type="molecule type" value="Genomic_DNA"/>
</dbReference>
<evidence type="ECO:0000259" key="1">
    <source>
        <dbReference type="Pfam" id="PF01636"/>
    </source>
</evidence>
<reference evidence="2 3" key="1">
    <citation type="journal article" date="2018" name="BMC Genomics">
        <title>Genomic evidence for intraspecific hybridization in a clonal and extremely halotolerant yeast.</title>
        <authorList>
            <person name="Gostincar C."/>
            <person name="Stajich J.E."/>
            <person name="Zupancic J."/>
            <person name="Zalar P."/>
            <person name="Gunde-Cimerman N."/>
        </authorList>
    </citation>
    <scope>NUCLEOTIDE SEQUENCE [LARGE SCALE GENOMIC DNA]</scope>
    <source>
        <strain evidence="2 3">EXF-2682</strain>
    </source>
</reference>
<evidence type="ECO:0000313" key="2">
    <source>
        <dbReference type="EMBL" id="RMY68176.1"/>
    </source>
</evidence>
<proteinExistence type="predicted"/>